<evidence type="ECO:0000313" key="1">
    <source>
        <dbReference type="EMBL" id="EJW76408.1"/>
    </source>
</evidence>
<protein>
    <submittedName>
        <fullName evidence="1">Uncharacterized protein</fullName>
    </submittedName>
</protein>
<dbReference type="AlphaFoldDB" id="J9E2N0"/>
<evidence type="ECO:0000313" key="2">
    <source>
        <dbReference type="Proteomes" id="UP000004810"/>
    </source>
</evidence>
<gene>
    <name evidence="1" type="ORF">WUBG_12684</name>
</gene>
<organism evidence="1 2">
    <name type="scientific">Wuchereria bancrofti</name>
    <dbReference type="NCBI Taxonomy" id="6293"/>
    <lineage>
        <taxon>Eukaryota</taxon>
        <taxon>Metazoa</taxon>
        <taxon>Ecdysozoa</taxon>
        <taxon>Nematoda</taxon>
        <taxon>Chromadorea</taxon>
        <taxon>Rhabditida</taxon>
        <taxon>Spirurina</taxon>
        <taxon>Spiruromorpha</taxon>
        <taxon>Filarioidea</taxon>
        <taxon>Onchocercidae</taxon>
        <taxon>Wuchereria</taxon>
    </lineage>
</organism>
<reference evidence="2" key="1">
    <citation type="submission" date="2012-08" db="EMBL/GenBank/DDBJ databases">
        <title>The Genome Sequence of Wuchereria bancrofti.</title>
        <authorList>
            <person name="Nutman T.B."/>
            <person name="Fink D.L."/>
            <person name="Russ C."/>
            <person name="Young S."/>
            <person name="Zeng Q."/>
            <person name="Koehrsen M."/>
            <person name="Alvarado L."/>
            <person name="Berlin A."/>
            <person name="Chapman S.B."/>
            <person name="Chen Z."/>
            <person name="Freedman E."/>
            <person name="Gellesch M."/>
            <person name="Goldberg J."/>
            <person name="Griggs A."/>
            <person name="Gujja S."/>
            <person name="Heilman E.R."/>
            <person name="Heiman D."/>
            <person name="Hepburn T."/>
            <person name="Howarth C."/>
            <person name="Jen D."/>
            <person name="Larson L."/>
            <person name="Lewis B."/>
            <person name="Mehta T."/>
            <person name="Park D."/>
            <person name="Pearson M."/>
            <person name="Roberts A."/>
            <person name="Saif S."/>
            <person name="Shea T."/>
            <person name="Shenoy N."/>
            <person name="Sisk P."/>
            <person name="Stolte C."/>
            <person name="Sykes S."/>
            <person name="Walk T."/>
            <person name="White J."/>
            <person name="Yandava C."/>
            <person name="Haas B."/>
            <person name="Henn M.R."/>
            <person name="Nusbaum C."/>
            <person name="Birren B."/>
        </authorList>
    </citation>
    <scope>NUCLEOTIDE SEQUENCE [LARGE SCALE GENOMIC DNA]</scope>
    <source>
        <strain evidence="2">NA</strain>
    </source>
</reference>
<proteinExistence type="predicted"/>
<name>J9E2N0_WUCBA</name>
<accession>J9E2N0</accession>
<dbReference type="EMBL" id="ADBV01009106">
    <property type="protein sequence ID" value="EJW76408.1"/>
    <property type="molecule type" value="Genomic_DNA"/>
</dbReference>
<sequence length="105" mass="11788">MSHPLIILQSATDAQRVTCTLLRKIHVYGCFPPGIGYEKSVRKTASKSIYAREEKQKGKGASMSLLLYVYKRNEHGDFSCFARFTGTAAVSQTIYDFTMIRSGTR</sequence>
<comment type="caution">
    <text evidence="1">The sequence shown here is derived from an EMBL/GenBank/DDBJ whole genome shotgun (WGS) entry which is preliminary data.</text>
</comment>
<dbReference type="Proteomes" id="UP000004810">
    <property type="component" value="Unassembled WGS sequence"/>
</dbReference>